<dbReference type="Proteomes" id="UP001524460">
    <property type="component" value="Unassembled WGS sequence"/>
</dbReference>
<dbReference type="PROSITE" id="PS50931">
    <property type="entry name" value="HTH_LYSR"/>
    <property type="match status" value="1"/>
</dbReference>
<protein>
    <submittedName>
        <fullName evidence="6">HTH-type transcriptional regulator CysB</fullName>
    </submittedName>
</protein>
<dbReference type="NCBIfam" id="NF009326">
    <property type="entry name" value="PRK12681.1"/>
    <property type="match status" value="1"/>
</dbReference>
<dbReference type="PANTHER" id="PTHR30126:SF6">
    <property type="entry name" value="HTH-TYPE TRANSCRIPTIONAL REGULATOR CYSB-RELATED"/>
    <property type="match status" value="1"/>
</dbReference>
<dbReference type="InterPro" id="IPR000847">
    <property type="entry name" value="LysR_HTH_N"/>
</dbReference>
<evidence type="ECO:0000256" key="4">
    <source>
        <dbReference type="ARBA" id="ARBA00023163"/>
    </source>
</evidence>
<dbReference type="InterPro" id="IPR005119">
    <property type="entry name" value="LysR_subst-bd"/>
</dbReference>
<dbReference type="Gene3D" id="3.40.190.10">
    <property type="entry name" value="Periplasmic binding protein-like II"/>
    <property type="match status" value="2"/>
</dbReference>
<reference evidence="6 7" key="1">
    <citation type="submission" date="2022-07" db="EMBL/GenBank/DDBJ databases">
        <title>Photobacterium pectinilyticum sp. nov., a marine bacterium isolated from surface seawater of Qingdao offshore.</title>
        <authorList>
            <person name="Wang X."/>
        </authorList>
    </citation>
    <scope>NUCLEOTIDE SEQUENCE [LARGE SCALE GENOMIC DNA]</scope>
    <source>
        <strain evidence="6 7">ZSDE20</strain>
    </source>
</reference>
<dbReference type="Gene3D" id="1.10.10.10">
    <property type="entry name" value="Winged helix-like DNA-binding domain superfamily/Winged helix DNA-binding domain"/>
    <property type="match status" value="1"/>
</dbReference>
<keyword evidence="2" id="KW-0805">Transcription regulation</keyword>
<dbReference type="PANTHER" id="PTHR30126">
    <property type="entry name" value="HTH-TYPE TRANSCRIPTIONAL REGULATOR"/>
    <property type="match status" value="1"/>
</dbReference>
<dbReference type="SUPFAM" id="SSF53850">
    <property type="entry name" value="Periplasmic binding protein-like II"/>
    <property type="match status" value="1"/>
</dbReference>
<keyword evidence="7" id="KW-1185">Reference proteome</keyword>
<dbReference type="PRINTS" id="PR00039">
    <property type="entry name" value="HTHLYSR"/>
</dbReference>
<name>A0ABT1N1C1_9GAMM</name>
<keyword evidence="4" id="KW-0804">Transcription</keyword>
<dbReference type="Pfam" id="PF00126">
    <property type="entry name" value="HTH_1"/>
    <property type="match status" value="1"/>
</dbReference>
<dbReference type="CDD" id="cd08413">
    <property type="entry name" value="PBP2_CysB_like"/>
    <property type="match status" value="1"/>
</dbReference>
<sequence length="324" mass="35825">MKLQQLRYIVEVVNHNLNVSATAESLYTSQPGISKQVRLLEDELGVQIFERSGKHLTQVTPAGESIVKIARDILSRAESIKSVAGEHTHPEMGTLNIATTHTQARYALPPVIQGFTARYPKVTLHMHQGTPNQLADAVSKGTTDFAIATEALHLYQDMIMLPCYHWNRSIVVKADHPLAQKSEITIHDLAAYPLVTYVFGFTGRSELDSAFNRSGLTPRIVFTATDADVIKTYVRLGIGVGVIASMAMDPATDSDLVAIDASHIFEASTTKIGFKKGTFLRSYMYDFIKRFAPHLTREVVDQAVTLKTNAEIEAMFDKIPLPVK</sequence>
<keyword evidence="3" id="KW-0238">DNA-binding</keyword>
<evidence type="ECO:0000256" key="2">
    <source>
        <dbReference type="ARBA" id="ARBA00023015"/>
    </source>
</evidence>
<evidence type="ECO:0000256" key="3">
    <source>
        <dbReference type="ARBA" id="ARBA00023125"/>
    </source>
</evidence>
<gene>
    <name evidence="6" type="primary">cysB</name>
    <name evidence="6" type="ORF">NHN17_06400</name>
</gene>
<evidence type="ECO:0000313" key="7">
    <source>
        <dbReference type="Proteomes" id="UP001524460"/>
    </source>
</evidence>
<comment type="similarity">
    <text evidence="1">Belongs to the LysR transcriptional regulatory family.</text>
</comment>
<dbReference type="RefSeq" id="WP_255041330.1">
    <property type="nucleotide sequence ID" value="NZ_JANEYT010000010.1"/>
</dbReference>
<dbReference type="SUPFAM" id="SSF46785">
    <property type="entry name" value="Winged helix' DNA-binding domain"/>
    <property type="match status" value="1"/>
</dbReference>
<evidence type="ECO:0000256" key="1">
    <source>
        <dbReference type="ARBA" id="ARBA00009437"/>
    </source>
</evidence>
<feature type="domain" description="HTH lysR-type" evidence="5">
    <location>
        <begin position="1"/>
        <end position="59"/>
    </location>
</feature>
<dbReference type="InterPro" id="IPR036388">
    <property type="entry name" value="WH-like_DNA-bd_sf"/>
</dbReference>
<dbReference type="EMBL" id="JANEYT010000010">
    <property type="protein sequence ID" value="MCQ1057689.1"/>
    <property type="molecule type" value="Genomic_DNA"/>
</dbReference>
<organism evidence="6 7">
    <name type="scientific">Photobacterium pectinilyticum</name>
    <dbReference type="NCBI Taxonomy" id="2906793"/>
    <lineage>
        <taxon>Bacteria</taxon>
        <taxon>Pseudomonadati</taxon>
        <taxon>Pseudomonadota</taxon>
        <taxon>Gammaproteobacteria</taxon>
        <taxon>Vibrionales</taxon>
        <taxon>Vibrionaceae</taxon>
        <taxon>Photobacterium</taxon>
    </lineage>
</organism>
<dbReference type="InterPro" id="IPR037423">
    <property type="entry name" value="CysB_PBP2"/>
</dbReference>
<dbReference type="InterPro" id="IPR036390">
    <property type="entry name" value="WH_DNA-bd_sf"/>
</dbReference>
<evidence type="ECO:0000313" key="6">
    <source>
        <dbReference type="EMBL" id="MCQ1057689.1"/>
    </source>
</evidence>
<comment type="caution">
    <text evidence="6">The sequence shown here is derived from an EMBL/GenBank/DDBJ whole genome shotgun (WGS) entry which is preliminary data.</text>
</comment>
<evidence type="ECO:0000259" key="5">
    <source>
        <dbReference type="PROSITE" id="PS50931"/>
    </source>
</evidence>
<proteinExistence type="inferred from homology"/>
<dbReference type="NCBIfam" id="NF009327">
    <property type="entry name" value="PRK12684.1"/>
    <property type="match status" value="1"/>
</dbReference>
<accession>A0ABT1N1C1</accession>
<dbReference type="Pfam" id="PF03466">
    <property type="entry name" value="LysR_substrate"/>
    <property type="match status" value="1"/>
</dbReference>